<dbReference type="AlphaFoldDB" id="A0A3N0BUV8"/>
<dbReference type="Gene3D" id="3.40.1110.10">
    <property type="entry name" value="Calcium-transporting ATPase, cytoplasmic domain N"/>
    <property type="match status" value="1"/>
</dbReference>
<accession>A0A3N0BUV8</accession>
<dbReference type="OrthoDB" id="9814270at2"/>
<feature type="transmembrane region" description="Helical" evidence="12">
    <location>
        <begin position="848"/>
        <end position="867"/>
    </location>
</feature>
<dbReference type="Gene3D" id="3.40.50.1000">
    <property type="entry name" value="HAD superfamily/HAD-like"/>
    <property type="match status" value="1"/>
</dbReference>
<dbReference type="EMBL" id="RBED01000112">
    <property type="protein sequence ID" value="RNL52753.1"/>
    <property type="molecule type" value="Genomic_DNA"/>
</dbReference>
<evidence type="ECO:0000313" key="14">
    <source>
        <dbReference type="EMBL" id="RNL52753.1"/>
    </source>
</evidence>
<dbReference type="PANTHER" id="PTHR43294:SF20">
    <property type="entry name" value="P-TYPE ATPASE"/>
    <property type="match status" value="1"/>
</dbReference>
<sequence length="913" mass="95627">MRPPISGRPASIPAGSAVAPLTRPWHTMEPGAALDELASGADGLSSAEAARRLETSGPNELSFAGVTPWWRVLLRQFFSPLIGILLAAAVVTLIQQHWVDSGAIGLILALNAGLGFVQERKAEADVRALQSLSTPTCRALRDGAEAVVQGRDVVPGDIVLLESGERVPADLRLVETNGLQLDESMLTGEPYAATKHTAALPADTADADKTNTAFSGTFVGSGRGSGVVIATGANTALGEINALVQGPQGKTPLQLLTHSLERKIGLVVLAALVFVFIAGLVLGNDVSTMFRTSVGLAVATIPESLPIVLTVALSLGVSRMAKRNAIIRTLPAVETLGSTTVIGSDKTGTLTENRLTVERIWTTGGLLELSVGTTAVPETAAGEDAKSTPADPSLVRAVLRAGALTNEATLSAEEENLDYSGDAVDAAMAKTAVARGAISEPERSAESLAHQPYEPHLRYSQTVHQDAAGRRTLYVKGSPEAVLAAADKMAWPHGLGPLEGALVHAANEEMGRDGLRVIATGSRELADGEELSVPLPPPSGLTFLGMEGMTDPPRGGVAAAIAACRRAGIKVMMITGDHPVTAMAIAGRLGLAVDKKALTGTEMAELDDHMLAARLEQVGVAARVSPVDKLRIVHALQRSGNVVAVTGDGVNDAPALKAAAIGVAMGRSGTDVAREAADVVLTDDNFVTIVHAVEEGRVIFAAIRKTTFFLLSTGTAALVAVTLSVFAGTPLLFLPVQMLWMNVVTNGVQDVALAFEPAEGDELSRPPRPPAEGLLSRTLWFRAGITGAWMSLAVILAFIVELNAGSSETHARTLALTMFVMLSFFQVFSSRAETKSLFQLRLLANKPLLYTSLAALALHWAVMTWPVSAGILELTPLTGGEWLLCAAVGSTVLIIVEAEKFVRRWSHRNDGPD</sequence>
<dbReference type="Pfam" id="PF00689">
    <property type="entry name" value="Cation_ATPase_C"/>
    <property type="match status" value="1"/>
</dbReference>
<dbReference type="SUPFAM" id="SSF81660">
    <property type="entry name" value="Metal cation-transporting ATPase, ATP-binding domain N"/>
    <property type="match status" value="1"/>
</dbReference>
<dbReference type="Pfam" id="PF08282">
    <property type="entry name" value="Hydrolase_3"/>
    <property type="match status" value="1"/>
</dbReference>
<dbReference type="GO" id="GO:0005524">
    <property type="term" value="F:ATP binding"/>
    <property type="evidence" value="ECO:0007669"/>
    <property type="project" value="UniProtKB-KW"/>
</dbReference>
<dbReference type="PRINTS" id="PR00120">
    <property type="entry name" value="HATPASE"/>
</dbReference>
<dbReference type="SMART" id="SM00831">
    <property type="entry name" value="Cation_ATPase_N"/>
    <property type="match status" value="1"/>
</dbReference>
<dbReference type="SUPFAM" id="SSF56784">
    <property type="entry name" value="HAD-like"/>
    <property type="match status" value="1"/>
</dbReference>
<feature type="domain" description="Cation-transporting P-type ATPase N-terminal" evidence="13">
    <location>
        <begin position="24"/>
        <end position="97"/>
    </location>
</feature>
<comment type="caution">
    <text evidence="14">The sequence shown here is derived from an EMBL/GenBank/DDBJ whole genome shotgun (WGS) entry which is preliminary data.</text>
</comment>
<evidence type="ECO:0000259" key="13">
    <source>
        <dbReference type="SMART" id="SM00831"/>
    </source>
</evidence>
<evidence type="ECO:0000256" key="5">
    <source>
        <dbReference type="ARBA" id="ARBA00022741"/>
    </source>
</evidence>
<dbReference type="SFLD" id="SFLDF00027">
    <property type="entry name" value="p-type_atpase"/>
    <property type="match status" value="1"/>
</dbReference>
<keyword evidence="5" id="KW-0547">Nucleotide-binding</keyword>
<dbReference type="Gene3D" id="2.70.150.10">
    <property type="entry name" value="Calcium-transporting ATPase, cytoplasmic transduction domain A"/>
    <property type="match status" value="1"/>
</dbReference>
<dbReference type="GO" id="GO:0006883">
    <property type="term" value="P:intracellular sodium ion homeostasis"/>
    <property type="evidence" value="ECO:0007669"/>
    <property type="project" value="TreeGrafter"/>
</dbReference>
<dbReference type="InterPro" id="IPR001757">
    <property type="entry name" value="P_typ_ATPase"/>
</dbReference>
<comment type="subcellular location">
    <subcellularLocation>
        <location evidence="1">Cell membrane</location>
        <topology evidence="1">Multi-pass membrane protein</topology>
    </subcellularLocation>
</comment>
<keyword evidence="14" id="KW-0378">Hydrolase</keyword>
<dbReference type="InterPro" id="IPR050510">
    <property type="entry name" value="Cation_transp_ATPase_P-type"/>
</dbReference>
<evidence type="ECO:0000256" key="4">
    <source>
        <dbReference type="ARBA" id="ARBA00022692"/>
    </source>
</evidence>
<dbReference type="SFLD" id="SFLDS00003">
    <property type="entry name" value="Haloacid_Dehalogenase"/>
    <property type="match status" value="1"/>
</dbReference>
<dbReference type="Pfam" id="PF13246">
    <property type="entry name" value="Cation_ATPase"/>
    <property type="match status" value="1"/>
</dbReference>
<dbReference type="GO" id="GO:0016887">
    <property type="term" value="F:ATP hydrolysis activity"/>
    <property type="evidence" value="ECO:0007669"/>
    <property type="project" value="InterPro"/>
</dbReference>
<dbReference type="Proteomes" id="UP000273807">
    <property type="component" value="Unassembled WGS sequence"/>
</dbReference>
<dbReference type="SUPFAM" id="SSF81665">
    <property type="entry name" value="Calcium ATPase, transmembrane domain M"/>
    <property type="match status" value="1"/>
</dbReference>
<comment type="similarity">
    <text evidence="2">Belongs to the cation transport ATPase (P-type) (TC 3.A.3) family. Type IIA subfamily.</text>
</comment>
<dbReference type="SUPFAM" id="SSF81653">
    <property type="entry name" value="Calcium ATPase, transduction domain A"/>
    <property type="match status" value="1"/>
</dbReference>
<dbReference type="FunFam" id="2.70.150.10:FF:000160">
    <property type="entry name" value="Sarcoplasmic/endoplasmic reticulum calcium ATPase 1"/>
    <property type="match status" value="1"/>
</dbReference>
<feature type="transmembrane region" description="Helical" evidence="12">
    <location>
        <begin position="879"/>
        <end position="898"/>
    </location>
</feature>
<feature type="transmembrane region" description="Helical" evidence="12">
    <location>
        <begin position="779"/>
        <end position="799"/>
    </location>
</feature>
<dbReference type="NCBIfam" id="TIGR01494">
    <property type="entry name" value="ATPase_P-type"/>
    <property type="match status" value="2"/>
</dbReference>
<evidence type="ECO:0000256" key="8">
    <source>
        <dbReference type="ARBA" id="ARBA00022967"/>
    </source>
</evidence>
<dbReference type="GO" id="GO:1990573">
    <property type="term" value="P:potassium ion import across plasma membrane"/>
    <property type="evidence" value="ECO:0007669"/>
    <property type="project" value="TreeGrafter"/>
</dbReference>
<dbReference type="GO" id="GO:0030007">
    <property type="term" value="P:intracellular potassium ion homeostasis"/>
    <property type="evidence" value="ECO:0007669"/>
    <property type="project" value="TreeGrafter"/>
</dbReference>
<evidence type="ECO:0000313" key="15">
    <source>
        <dbReference type="Proteomes" id="UP000273807"/>
    </source>
</evidence>
<feature type="transmembrane region" description="Helical" evidence="12">
    <location>
        <begin position="811"/>
        <end position="828"/>
    </location>
</feature>
<evidence type="ECO:0000256" key="7">
    <source>
        <dbReference type="ARBA" id="ARBA00022842"/>
    </source>
</evidence>
<evidence type="ECO:0000256" key="1">
    <source>
        <dbReference type="ARBA" id="ARBA00004651"/>
    </source>
</evidence>
<protein>
    <submittedName>
        <fullName evidence="14">HAD family hydrolase</fullName>
    </submittedName>
</protein>
<keyword evidence="6" id="KW-0067">ATP-binding</keyword>
<keyword evidence="15" id="KW-1185">Reference proteome</keyword>
<dbReference type="InterPro" id="IPR023299">
    <property type="entry name" value="ATPase_P-typ_cyto_dom_N"/>
</dbReference>
<keyword evidence="3" id="KW-0597">Phosphoprotein</keyword>
<evidence type="ECO:0000256" key="10">
    <source>
        <dbReference type="ARBA" id="ARBA00023136"/>
    </source>
</evidence>
<dbReference type="PANTHER" id="PTHR43294">
    <property type="entry name" value="SODIUM/POTASSIUM-TRANSPORTING ATPASE SUBUNIT ALPHA"/>
    <property type="match status" value="1"/>
</dbReference>
<dbReference type="RefSeq" id="WP_123255982.1">
    <property type="nucleotide sequence ID" value="NZ_RBED01000112.1"/>
</dbReference>
<keyword evidence="4 12" id="KW-0812">Transmembrane</keyword>
<dbReference type="InterPro" id="IPR044492">
    <property type="entry name" value="P_typ_ATPase_HD_dom"/>
</dbReference>
<dbReference type="Pfam" id="PF00690">
    <property type="entry name" value="Cation_ATPase_N"/>
    <property type="match status" value="1"/>
</dbReference>
<dbReference type="GO" id="GO:0005886">
    <property type="term" value="C:plasma membrane"/>
    <property type="evidence" value="ECO:0007669"/>
    <property type="project" value="UniProtKB-SubCell"/>
</dbReference>
<evidence type="ECO:0000256" key="3">
    <source>
        <dbReference type="ARBA" id="ARBA00022553"/>
    </source>
</evidence>
<feature type="transmembrane region" description="Helical" evidence="12">
    <location>
        <begin position="294"/>
        <end position="318"/>
    </location>
</feature>
<dbReference type="PROSITE" id="PS00154">
    <property type="entry name" value="ATPASE_E1_E2"/>
    <property type="match status" value="1"/>
</dbReference>
<comment type="catalytic activity">
    <reaction evidence="11">
        <text>ATP + H2O = ADP + phosphate + H(+)</text>
        <dbReference type="Rhea" id="RHEA:13065"/>
        <dbReference type="ChEBI" id="CHEBI:15377"/>
        <dbReference type="ChEBI" id="CHEBI:15378"/>
        <dbReference type="ChEBI" id="CHEBI:30616"/>
        <dbReference type="ChEBI" id="CHEBI:43474"/>
        <dbReference type="ChEBI" id="CHEBI:456216"/>
    </reaction>
</comment>
<keyword evidence="10 12" id="KW-0472">Membrane</keyword>
<feature type="transmembrane region" description="Helical" evidence="12">
    <location>
        <begin position="77"/>
        <end position="95"/>
    </location>
</feature>
<proteinExistence type="inferred from homology"/>
<dbReference type="InterPro" id="IPR008250">
    <property type="entry name" value="ATPase_P-typ_transduc_dom_A_sf"/>
</dbReference>
<evidence type="ECO:0000256" key="11">
    <source>
        <dbReference type="ARBA" id="ARBA00049360"/>
    </source>
</evidence>
<evidence type="ECO:0000256" key="12">
    <source>
        <dbReference type="SAM" id="Phobius"/>
    </source>
</evidence>
<keyword evidence="8" id="KW-1278">Translocase</keyword>
<dbReference type="InterPro" id="IPR018303">
    <property type="entry name" value="ATPase_P-typ_P_site"/>
</dbReference>
<dbReference type="Gene3D" id="1.20.1110.10">
    <property type="entry name" value="Calcium-transporting ATPase, transmembrane domain"/>
    <property type="match status" value="1"/>
</dbReference>
<dbReference type="InterPro" id="IPR059000">
    <property type="entry name" value="ATPase_P-type_domA"/>
</dbReference>
<reference evidence="14 15" key="1">
    <citation type="submission" date="2018-10" db="EMBL/GenBank/DDBJ databases">
        <title>Genome sequencing of Arthrobacter oryzae TNB02.</title>
        <authorList>
            <person name="Cho Y.-J."/>
            <person name="Cho A."/>
            <person name="Kim O.-S."/>
        </authorList>
    </citation>
    <scope>NUCLEOTIDE SEQUENCE [LARGE SCALE GENOMIC DNA]</scope>
    <source>
        <strain evidence="14 15">TNB02</strain>
    </source>
</reference>
<keyword evidence="7" id="KW-0460">Magnesium</keyword>
<gene>
    <name evidence="14" type="ORF">D7003_13670</name>
</gene>
<evidence type="ECO:0000256" key="2">
    <source>
        <dbReference type="ARBA" id="ARBA00005675"/>
    </source>
</evidence>
<evidence type="ECO:0000256" key="9">
    <source>
        <dbReference type="ARBA" id="ARBA00022989"/>
    </source>
</evidence>
<dbReference type="InterPro" id="IPR023298">
    <property type="entry name" value="ATPase_P-typ_TM_dom_sf"/>
</dbReference>
<dbReference type="Pfam" id="PF00122">
    <property type="entry name" value="E1-E2_ATPase"/>
    <property type="match status" value="1"/>
</dbReference>
<dbReference type="GO" id="GO:1902600">
    <property type="term" value="P:proton transmembrane transport"/>
    <property type="evidence" value="ECO:0007669"/>
    <property type="project" value="TreeGrafter"/>
</dbReference>
<dbReference type="GO" id="GO:0005391">
    <property type="term" value="F:P-type sodium:potassium-exchanging transporter activity"/>
    <property type="evidence" value="ECO:0007669"/>
    <property type="project" value="TreeGrafter"/>
</dbReference>
<dbReference type="GO" id="GO:0036376">
    <property type="term" value="P:sodium ion export across plasma membrane"/>
    <property type="evidence" value="ECO:0007669"/>
    <property type="project" value="TreeGrafter"/>
</dbReference>
<dbReference type="InterPro" id="IPR023214">
    <property type="entry name" value="HAD_sf"/>
</dbReference>
<keyword evidence="9 12" id="KW-1133">Transmembrane helix</keyword>
<dbReference type="InterPro" id="IPR036412">
    <property type="entry name" value="HAD-like_sf"/>
</dbReference>
<dbReference type="InterPro" id="IPR004014">
    <property type="entry name" value="ATPase_P-typ_cation-transptr_N"/>
</dbReference>
<feature type="transmembrane region" description="Helical" evidence="12">
    <location>
        <begin position="264"/>
        <end position="282"/>
    </location>
</feature>
<name>A0A3N0BUV8_9MICC</name>
<organism evidence="14 15">
    <name type="scientific">Arthrobacter oryzae</name>
    <dbReference type="NCBI Taxonomy" id="409290"/>
    <lineage>
        <taxon>Bacteria</taxon>
        <taxon>Bacillati</taxon>
        <taxon>Actinomycetota</taxon>
        <taxon>Actinomycetes</taxon>
        <taxon>Micrococcales</taxon>
        <taxon>Micrococcaceae</taxon>
        <taxon>Arthrobacter</taxon>
    </lineage>
</organism>
<feature type="transmembrane region" description="Helical" evidence="12">
    <location>
        <begin position="707"/>
        <end position="733"/>
    </location>
</feature>
<evidence type="ECO:0000256" key="6">
    <source>
        <dbReference type="ARBA" id="ARBA00022840"/>
    </source>
</evidence>
<feature type="transmembrane region" description="Helical" evidence="12">
    <location>
        <begin position="101"/>
        <end position="117"/>
    </location>
</feature>
<dbReference type="InterPro" id="IPR006068">
    <property type="entry name" value="ATPase_P-typ_cation-transptr_C"/>
</dbReference>
<dbReference type="PRINTS" id="PR00119">
    <property type="entry name" value="CATATPASE"/>
</dbReference>
<dbReference type="SFLD" id="SFLDG00002">
    <property type="entry name" value="C1.7:_P-type_atpase_like"/>
    <property type="match status" value="1"/>
</dbReference>